<dbReference type="PANTHER" id="PTHR34862">
    <property type="entry name" value="SPARK DOMAIN-CONTAINING PROTEIN"/>
    <property type="match status" value="1"/>
</dbReference>
<organism evidence="2 3">
    <name type="scientific">Mycena belliarum</name>
    <dbReference type="NCBI Taxonomy" id="1033014"/>
    <lineage>
        <taxon>Eukaryota</taxon>
        <taxon>Fungi</taxon>
        <taxon>Dikarya</taxon>
        <taxon>Basidiomycota</taxon>
        <taxon>Agaricomycotina</taxon>
        <taxon>Agaricomycetes</taxon>
        <taxon>Agaricomycetidae</taxon>
        <taxon>Agaricales</taxon>
        <taxon>Marasmiineae</taxon>
        <taxon>Mycenaceae</taxon>
        <taxon>Mycena</taxon>
    </lineage>
</organism>
<feature type="chain" id="PRO_5042283744" evidence="1">
    <location>
        <begin position="18"/>
        <end position="254"/>
    </location>
</feature>
<dbReference type="PANTHER" id="PTHR34862:SF1">
    <property type="entry name" value="SPARK DOMAIN-CONTAINING PROTEIN"/>
    <property type="match status" value="1"/>
</dbReference>
<gene>
    <name evidence="2" type="ORF">B0H15DRAFT_599593</name>
</gene>
<evidence type="ECO:0000313" key="3">
    <source>
        <dbReference type="Proteomes" id="UP001222325"/>
    </source>
</evidence>
<dbReference type="PROSITE" id="PS51257">
    <property type="entry name" value="PROKAR_LIPOPROTEIN"/>
    <property type="match status" value="1"/>
</dbReference>
<dbReference type="AlphaFoldDB" id="A0AAD6TSY1"/>
<evidence type="ECO:0000313" key="2">
    <source>
        <dbReference type="EMBL" id="KAJ7076371.1"/>
    </source>
</evidence>
<sequence>MYRLFTTALVAASSVSALSLSSGCQSALTQVAGNADANACLSISSLISTVIQSNSSIVTPVDNMLKALCAAAPCTNATLSAIVTNITTGCSTELSSTGSSAPSASTLTTLVQQYYPTVRNIVCLTDSGTNCITQTLTNLQAILGTLSINNIGGVLSKALTTTSVPANVTCTNCNKQAFNVLNQAFPGTLTSESSALQSQCGASFTDGNTPAGIVQSAKTTTTKPSSAPATTMARGALAALTASVLVATSFWAFA</sequence>
<name>A0AAD6TSY1_9AGAR</name>
<protein>
    <submittedName>
        <fullName evidence="2">Uncharacterized protein</fullName>
    </submittedName>
</protein>
<keyword evidence="1" id="KW-0732">Signal</keyword>
<accession>A0AAD6TSY1</accession>
<proteinExistence type="predicted"/>
<keyword evidence="3" id="KW-1185">Reference proteome</keyword>
<feature type="signal peptide" evidence="1">
    <location>
        <begin position="1"/>
        <end position="17"/>
    </location>
</feature>
<evidence type="ECO:0000256" key="1">
    <source>
        <dbReference type="SAM" id="SignalP"/>
    </source>
</evidence>
<reference evidence="2" key="1">
    <citation type="submission" date="2023-03" db="EMBL/GenBank/DDBJ databases">
        <title>Massive genome expansion in bonnet fungi (Mycena s.s.) driven by repeated elements and novel gene families across ecological guilds.</title>
        <authorList>
            <consortium name="Lawrence Berkeley National Laboratory"/>
            <person name="Harder C.B."/>
            <person name="Miyauchi S."/>
            <person name="Viragh M."/>
            <person name="Kuo A."/>
            <person name="Thoen E."/>
            <person name="Andreopoulos B."/>
            <person name="Lu D."/>
            <person name="Skrede I."/>
            <person name="Drula E."/>
            <person name="Henrissat B."/>
            <person name="Morin E."/>
            <person name="Kohler A."/>
            <person name="Barry K."/>
            <person name="LaButti K."/>
            <person name="Morin E."/>
            <person name="Salamov A."/>
            <person name="Lipzen A."/>
            <person name="Mereny Z."/>
            <person name="Hegedus B."/>
            <person name="Baldrian P."/>
            <person name="Stursova M."/>
            <person name="Weitz H."/>
            <person name="Taylor A."/>
            <person name="Grigoriev I.V."/>
            <person name="Nagy L.G."/>
            <person name="Martin F."/>
            <person name="Kauserud H."/>
        </authorList>
    </citation>
    <scope>NUCLEOTIDE SEQUENCE</scope>
    <source>
        <strain evidence="2">CBHHK173m</strain>
    </source>
</reference>
<dbReference type="EMBL" id="JARJCN010000082">
    <property type="protein sequence ID" value="KAJ7076371.1"/>
    <property type="molecule type" value="Genomic_DNA"/>
</dbReference>
<dbReference type="Proteomes" id="UP001222325">
    <property type="component" value="Unassembled WGS sequence"/>
</dbReference>
<comment type="caution">
    <text evidence="2">The sequence shown here is derived from an EMBL/GenBank/DDBJ whole genome shotgun (WGS) entry which is preliminary data.</text>
</comment>